<evidence type="ECO:0000313" key="2">
    <source>
        <dbReference type="EMBL" id="RKH41375.1"/>
    </source>
</evidence>
<protein>
    <submittedName>
        <fullName evidence="2">Nif11 family protein</fullName>
    </submittedName>
</protein>
<dbReference type="RefSeq" id="WP_120626571.1">
    <property type="nucleotide sequence ID" value="NZ_RAWG01000108.1"/>
</dbReference>
<dbReference type="Pfam" id="PF07862">
    <property type="entry name" value="Nif11"/>
    <property type="match status" value="1"/>
</dbReference>
<gene>
    <name evidence="2" type="ORF">D7X12_18380</name>
</gene>
<comment type="caution">
    <text evidence="2">The sequence shown here is derived from an EMBL/GenBank/DDBJ whole genome shotgun (WGS) entry which is preliminary data.</text>
</comment>
<dbReference type="InterPro" id="IPR012903">
    <property type="entry name" value="Nif11"/>
</dbReference>
<accession>A0A3A8NJK9</accession>
<name>A0A3A8NJK9_9BACT</name>
<feature type="domain" description="Nif11" evidence="1">
    <location>
        <begin position="1"/>
        <end position="47"/>
    </location>
</feature>
<dbReference type="OrthoDB" id="583302at2"/>
<dbReference type="EMBL" id="RAWG01000108">
    <property type="protein sequence ID" value="RKH41375.1"/>
    <property type="molecule type" value="Genomic_DNA"/>
</dbReference>
<evidence type="ECO:0000259" key="1">
    <source>
        <dbReference type="Pfam" id="PF07862"/>
    </source>
</evidence>
<evidence type="ECO:0000313" key="3">
    <source>
        <dbReference type="Proteomes" id="UP000273405"/>
    </source>
</evidence>
<proteinExistence type="predicted"/>
<keyword evidence="3" id="KW-1185">Reference proteome</keyword>
<organism evidence="2 3">
    <name type="scientific">Corallococcus sicarius</name>
    <dbReference type="NCBI Taxonomy" id="2316726"/>
    <lineage>
        <taxon>Bacteria</taxon>
        <taxon>Pseudomonadati</taxon>
        <taxon>Myxococcota</taxon>
        <taxon>Myxococcia</taxon>
        <taxon>Myxococcales</taxon>
        <taxon>Cystobacterineae</taxon>
        <taxon>Myxococcaceae</taxon>
        <taxon>Corallococcus</taxon>
    </lineage>
</organism>
<dbReference type="AlphaFoldDB" id="A0A3A8NJK9"/>
<reference evidence="3" key="1">
    <citation type="submission" date="2018-09" db="EMBL/GenBank/DDBJ databases">
        <authorList>
            <person name="Livingstone P.G."/>
            <person name="Whitworth D.E."/>
        </authorList>
    </citation>
    <scope>NUCLEOTIDE SEQUENCE [LARGE SCALE GENOMIC DNA]</scope>
    <source>
        <strain evidence="3">CA040B</strain>
    </source>
</reference>
<dbReference type="Proteomes" id="UP000273405">
    <property type="component" value="Unassembled WGS sequence"/>
</dbReference>
<sequence>MSRQGVLKFFQACVEDEGLLRRFNPKSLPELLLHARSSGFEFTRDELANVIGVMEAHTITERLHEEVNASSSLWPRMWGKPRLQYVIDELYLPFSEAERARFSAGAR</sequence>